<evidence type="ECO:0000313" key="3">
    <source>
        <dbReference type="Proteomes" id="UP000324705"/>
    </source>
</evidence>
<sequence>MLQELVRAAMAAAPGDVPPPLATPALLPQAKSVKEDPSFPQASPVVPAMTLPPDLVRRVGDSLLSTNDIDCYIHFRAVCPGWRAATDDPMRDTSDPRFQPRRWIVLDEDFQSEGKLLLLNTESGRFLHRKLPLLSDHYVVATTRNGYLVLADKSPPHSASVLNPLTGVVIRFMAPVPPEVGYAAVSFANSALKLTLFADSSHEIYSAYPDNKSSVVHKVQQAAYVFFRNALVGGVYTNTIGLVVIARLCRLLMTPDANHLCFPVALGREMLLVGSAEVSFFIFKTDKDFKMEDVDTINNYAIFIGHQRCLAVDADKFLGIEANCIYYTENLGSSARICKCDIKDRKVEKISETADFIKKDKKFVLVADRPSTIIHLLSSYTINIPDSQLALQQIP</sequence>
<reference evidence="2 3" key="1">
    <citation type="submission" date="2017-09" db="EMBL/GenBank/DDBJ databases">
        <authorList>
            <consortium name="International Durum Wheat Genome Sequencing Consortium (IDWGSC)"/>
            <person name="Milanesi L."/>
        </authorList>
    </citation>
    <scope>NUCLEOTIDE SEQUENCE [LARGE SCALE GENOMIC DNA]</scope>
    <source>
        <strain evidence="3">cv. Svevo</strain>
    </source>
</reference>
<dbReference type="InterPro" id="IPR005174">
    <property type="entry name" value="KIB1-4_b-propeller"/>
</dbReference>
<accession>A0A9R1PTN7</accession>
<dbReference type="AlphaFoldDB" id="A0A9R1PTN7"/>
<dbReference type="EMBL" id="LT934114">
    <property type="protein sequence ID" value="VAH48920.1"/>
    <property type="molecule type" value="Genomic_DNA"/>
</dbReference>
<dbReference type="Pfam" id="PF03478">
    <property type="entry name" value="Beta-prop_KIB1-4"/>
    <property type="match status" value="1"/>
</dbReference>
<dbReference type="Proteomes" id="UP000324705">
    <property type="component" value="Chromosome 2B"/>
</dbReference>
<keyword evidence="3" id="KW-1185">Reference proteome</keyword>
<gene>
    <name evidence="2" type="ORF">TRITD_2Bv1G172110</name>
</gene>
<proteinExistence type="predicted"/>
<organism evidence="2 3">
    <name type="scientific">Triticum turgidum subsp. durum</name>
    <name type="common">Durum wheat</name>
    <name type="synonym">Triticum durum</name>
    <dbReference type="NCBI Taxonomy" id="4567"/>
    <lineage>
        <taxon>Eukaryota</taxon>
        <taxon>Viridiplantae</taxon>
        <taxon>Streptophyta</taxon>
        <taxon>Embryophyta</taxon>
        <taxon>Tracheophyta</taxon>
        <taxon>Spermatophyta</taxon>
        <taxon>Magnoliopsida</taxon>
        <taxon>Liliopsida</taxon>
        <taxon>Poales</taxon>
        <taxon>Poaceae</taxon>
        <taxon>BOP clade</taxon>
        <taxon>Pooideae</taxon>
        <taxon>Triticodae</taxon>
        <taxon>Triticeae</taxon>
        <taxon>Triticinae</taxon>
        <taxon>Triticum</taxon>
    </lineage>
</organism>
<evidence type="ECO:0000259" key="1">
    <source>
        <dbReference type="Pfam" id="PF03478"/>
    </source>
</evidence>
<dbReference type="PANTHER" id="PTHR33165:SF93">
    <property type="entry name" value="GENOME ASSEMBLY, CHROMOSOME: II"/>
    <property type="match status" value="1"/>
</dbReference>
<evidence type="ECO:0000313" key="2">
    <source>
        <dbReference type="EMBL" id="VAH48920.1"/>
    </source>
</evidence>
<feature type="domain" description="KIB1-4 beta-propeller" evidence="1">
    <location>
        <begin position="267"/>
        <end position="333"/>
    </location>
</feature>
<dbReference type="PANTHER" id="PTHR33165">
    <property type="entry name" value="F-BOX DOMAIN CONTAINING PROTEIN-LIKE-RELATED"/>
    <property type="match status" value="1"/>
</dbReference>
<dbReference type="Gramene" id="TRITD2Bv1G172110.2">
    <property type="protein sequence ID" value="TRITD2Bv1G172110.2"/>
    <property type="gene ID" value="TRITD2Bv1G172110"/>
</dbReference>
<protein>
    <recommendedName>
        <fullName evidence="1">KIB1-4 beta-propeller domain-containing protein</fullName>
    </recommendedName>
</protein>
<name>A0A9R1PTN7_TRITD</name>